<accession>A0A7S4LHP2</accession>
<reference evidence="2" key="1">
    <citation type="submission" date="2021-01" db="EMBL/GenBank/DDBJ databases">
        <authorList>
            <person name="Corre E."/>
            <person name="Pelletier E."/>
            <person name="Niang G."/>
            <person name="Scheremetjew M."/>
            <person name="Finn R."/>
            <person name="Kale V."/>
            <person name="Holt S."/>
            <person name="Cochrane G."/>
            <person name="Meng A."/>
            <person name="Brown T."/>
            <person name="Cohen L."/>
        </authorList>
    </citation>
    <scope>NUCLEOTIDE SEQUENCE</scope>
    <source>
        <strain evidence="2">CCMP1594</strain>
    </source>
</reference>
<protein>
    <submittedName>
        <fullName evidence="2">Uncharacterized protein</fullName>
    </submittedName>
</protein>
<dbReference type="EMBL" id="HBJA01119092">
    <property type="protein sequence ID" value="CAE0829734.1"/>
    <property type="molecule type" value="Transcribed_RNA"/>
</dbReference>
<evidence type="ECO:0000256" key="1">
    <source>
        <dbReference type="SAM" id="MobiDB-lite"/>
    </source>
</evidence>
<name>A0A7S4LHP2_9EUGL</name>
<gene>
    <name evidence="2" type="ORF">EGYM00163_LOCUS41012</name>
</gene>
<feature type="compositionally biased region" description="Polar residues" evidence="1">
    <location>
        <begin position="101"/>
        <end position="110"/>
    </location>
</feature>
<dbReference type="AlphaFoldDB" id="A0A7S4LHP2"/>
<proteinExistence type="predicted"/>
<organism evidence="2">
    <name type="scientific">Eutreptiella gymnastica</name>
    <dbReference type="NCBI Taxonomy" id="73025"/>
    <lineage>
        <taxon>Eukaryota</taxon>
        <taxon>Discoba</taxon>
        <taxon>Euglenozoa</taxon>
        <taxon>Euglenida</taxon>
        <taxon>Spirocuta</taxon>
        <taxon>Euglenophyceae</taxon>
        <taxon>Eutreptiales</taxon>
        <taxon>Eutreptiaceae</taxon>
        <taxon>Eutreptiella</taxon>
    </lineage>
</organism>
<feature type="region of interest" description="Disordered" evidence="1">
    <location>
        <begin position="80"/>
        <end position="110"/>
    </location>
</feature>
<sequence length="110" mass="12351">MHVVHILCQGSSVAKRTAACDKVEISGNFDRWMPQQYCEWIGDKVDELKLSSKSPIPCPDHQEFANMVAAVCAQISSQNQPQNLHPNLQQRVMHRARRRSTSNSSQCGMA</sequence>
<evidence type="ECO:0000313" key="2">
    <source>
        <dbReference type="EMBL" id="CAE0829734.1"/>
    </source>
</evidence>
<feature type="compositionally biased region" description="Low complexity" evidence="1">
    <location>
        <begin position="80"/>
        <end position="90"/>
    </location>
</feature>